<evidence type="ECO:0008006" key="3">
    <source>
        <dbReference type="Google" id="ProtNLM"/>
    </source>
</evidence>
<dbReference type="InterPro" id="IPR029058">
    <property type="entry name" value="AB_hydrolase_fold"/>
</dbReference>
<dbReference type="Proteomes" id="UP000812287">
    <property type="component" value="Unassembled WGS sequence"/>
</dbReference>
<dbReference type="SUPFAM" id="SSF53474">
    <property type="entry name" value="alpha/beta-Hydrolases"/>
    <property type="match status" value="1"/>
</dbReference>
<dbReference type="Gene3D" id="3.40.50.1820">
    <property type="entry name" value="alpha/beta hydrolase"/>
    <property type="match status" value="1"/>
</dbReference>
<dbReference type="OrthoDB" id="3030685at2759"/>
<dbReference type="AlphaFoldDB" id="A0A9P7VZJ4"/>
<organism evidence="1 2">
    <name type="scientific">Guyanagaster necrorhizus</name>
    <dbReference type="NCBI Taxonomy" id="856835"/>
    <lineage>
        <taxon>Eukaryota</taxon>
        <taxon>Fungi</taxon>
        <taxon>Dikarya</taxon>
        <taxon>Basidiomycota</taxon>
        <taxon>Agaricomycotina</taxon>
        <taxon>Agaricomycetes</taxon>
        <taxon>Agaricomycetidae</taxon>
        <taxon>Agaricales</taxon>
        <taxon>Marasmiineae</taxon>
        <taxon>Physalacriaceae</taxon>
        <taxon>Guyanagaster</taxon>
    </lineage>
</organism>
<name>A0A9P7VZJ4_9AGAR</name>
<keyword evidence="2" id="KW-1185">Reference proteome</keyword>
<sequence>MEYVNPPGGTKTWIENNHSAKIRSFITEEEQYTQKEKMQNSRLEAVLSYYKVMTSNIYAEDLRENFPKTTELTMPVFFGASQDFVCRAYMNKATVERMCKHATIHVYNTGHWVQFQAKDELNQNLFAWIQAAQGNTK</sequence>
<evidence type="ECO:0000313" key="2">
    <source>
        <dbReference type="Proteomes" id="UP000812287"/>
    </source>
</evidence>
<comment type="caution">
    <text evidence="1">The sequence shown here is derived from an EMBL/GenBank/DDBJ whole genome shotgun (WGS) entry which is preliminary data.</text>
</comment>
<accession>A0A9P7VZJ4</accession>
<proteinExistence type="predicted"/>
<dbReference type="RefSeq" id="XP_043042176.1">
    <property type="nucleotide sequence ID" value="XM_043182011.1"/>
</dbReference>
<gene>
    <name evidence="1" type="ORF">BT62DRAFT_721267</name>
</gene>
<dbReference type="GeneID" id="66104307"/>
<reference evidence="1" key="1">
    <citation type="submission" date="2020-11" db="EMBL/GenBank/DDBJ databases">
        <title>Adaptations for nitrogen fixation in a non-lichenized fungal sporocarp promotes dispersal by wood-feeding termites.</title>
        <authorList>
            <consortium name="DOE Joint Genome Institute"/>
            <person name="Koch R.A."/>
            <person name="Yoon G."/>
            <person name="Arayal U."/>
            <person name="Lail K."/>
            <person name="Amirebrahimi M."/>
            <person name="Labutti K."/>
            <person name="Lipzen A."/>
            <person name="Riley R."/>
            <person name="Barry K."/>
            <person name="Henrissat B."/>
            <person name="Grigoriev I.V."/>
            <person name="Herr J.R."/>
            <person name="Aime M.C."/>
        </authorList>
    </citation>
    <scope>NUCLEOTIDE SEQUENCE</scope>
    <source>
        <strain evidence="1">MCA 3950</strain>
    </source>
</reference>
<evidence type="ECO:0000313" key="1">
    <source>
        <dbReference type="EMBL" id="KAG7448676.1"/>
    </source>
</evidence>
<dbReference type="EMBL" id="MU250529">
    <property type="protein sequence ID" value="KAG7448676.1"/>
    <property type="molecule type" value="Genomic_DNA"/>
</dbReference>
<protein>
    <recommendedName>
        <fullName evidence="3">Alpha/beta hydrolase</fullName>
    </recommendedName>
</protein>